<evidence type="ECO:0000256" key="5">
    <source>
        <dbReference type="ARBA" id="ARBA00022842"/>
    </source>
</evidence>
<dbReference type="InterPro" id="IPR008278">
    <property type="entry name" value="4-PPantetheinyl_Trfase_dom"/>
</dbReference>
<keyword evidence="10" id="KW-1185">Reference proteome</keyword>
<protein>
    <submittedName>
        <fullName evidence="9">Phosphopantetheine-protein transferase domain</fullName>
    </submittedName>
</protein>
<dbReference type="GO" id="GO:0006633">
    <property type="term" value="P:fatty acid biosynthetic process"/>
    <property type="evidence" value="ECO:0007669"/>
    <property type="project" value="UniProtKB-KW"/>
</dbReference>
<keyword evidence="6" id="KW-0443">Lipid metabolism</keyword>
<dbReference type="InterPro" id="IPR004568">
    <property type="entry name" value="Ppantetheine-prot_Trfase_dom"/>
</dbReference>
<name>A0A0L0H7L4_SPIPD</name>
<dbReference type="Gene3D" id="3.90.470.20">
    <property type="entry name" value="4'-phosphopantetheinyl transferase domain"/>
    <property type="match status" value="1"/>
</dbReference>
<proteinExistence type="inferred from homology"/>
<sequence length="164" mass="18602">MPIIGIGVDTCHLPHLHSLLTRHSPWRLVRRIFTVRERELFEQNFGALDLHKPLSKYPNPEGGPHWNRIPPPQRRLLSYLGGRWAAKEAAFKALYPTYHLQFRDVSILKEQGAKPCIVLSPDIVEAANVSASHVSLSHDGEIAMAYVVFERSCDEQTCAKLTKQ</sequence>
<evidence type="ECO:0000313" key="9">
    <source>
        <dbReference type="EMBL" id="KNC96678.1"/>
    </source>
</evidence>
<dbReference type="GO" id="GO:0000287">
    <property type="term" value="F:magnesium ion binding"/>
    <property type="evidence" value="ECO:0007669"/>
    <property type="project" value="InterPro"/>
</dbReference>
<feature type="domain" description="4'-phosphopantetheinyl transferase" evidence="8">
    <location>
        <begin position="5"/>
        <end position="126"/>
    </location>
</feature>
<evidence type="ECO:0000256" key="4">
    <source>
        <dbReference type="ARBA" id="ARBA00022832"/>
    </source>
</evidence>
<evidence type="ECO:0000256" key="2">
    <source>
        <dbReference type="ARBA" id="ARBA00022679"/>
    </source>
</evidence>
<evidence type="ECO:0000256" key="1">
    <source>
        <dbReference type="ARBA" id="ARBA00022516"/>
    </source>
</evidence>
<dbReference type="RefSeq" id="XP_016604718.1">
    <property type="nucleotide sequence ID" value="XM_016756039.1"/>
</dbReference>
<dbReference type="InterPro" id="IPR037143">
    <property type="entry name" value="4-PPantetheinyl_Trfase_dom_sf"/>
</dbReference>
<dbReference type="GO" id="GO:0008897">
    <property type="term" value="F:holo-[acyl-carrier-protein] synthase activity"/>
    <property type="evidence" value="ECO:0007669"/>
    <property type="project" value="InterPro"/>
</dbReference>
<dbReference type="OrthoDB" id="15433at2759"/>
<dbReference type="EMBL" id="KQ257467">
    <property type="protein sequence ID" value="KNC96678.1"/>
    <property type="molecule type" value="Genomic_DNA"/>
</dbReference>
<accession>A0A0L0H7L4</accession>
<dbReference type="AlphaFoldDB" id="A0A0L0H7L4"/>
<organism evidence="9 10">
    <name type="scientific">Spizellomyces punctatus (strain DAOM BR117)</name>
    <dbReference type="NCBI Taxonomy" id="645134"/>
    <lineage>
        <taxon>Eukaryota</taxon>
        <taxon>Fungi</taxon>
        <taxon>Fungi incertae sedis</taxon>
        <taxon>Chytridiomycota</taxon>
        <taxon>Chytridiomycota incertae sedis</taxon>
        <taxon>Chytridiomycetes</taxon>
        <taxon>Spizellomycetales</taxon>
        <taxon>Spizellomycetaceae</taxon>
        <taxon>Spizellomyces</taxon>
    </lineage>
</organism>
<dbReference type="HAMAP" id="MF_00101">
    <property type="entry name" value="AcpS"/>
    <property type="match status" value="1"/>
</dbReference>
<dbReference type="GeneID" id="27691075"/>
<dbReference type="InParanoid" id="A0A0L0H7L4"/>
<evidence type="ECO:0000256" key="6">
    <source>
        <dbReference type="ARBA" id="ARBA00023098"/>
    </source>
</evidence>
<dbReference type="NCBIfam" id="TIGR00556">
    <property type="entry name" value="pantethn_trn"/>
    <property type="match status" value="1"/>
</dbReference>
<evidence type="ECO:0000256" key="7">
    <source>
        <dbReference type="ARBA" id="ARBA00023160"/>
    </source>
</evidence>
<keyword evidence="5" id="KW-0460">Magnesium</keyword>
<evidence type="ECO:0000259" key="8">
    <source>
        <dbReference type="Pfam" id="PF01648"/>
    </source>
</evidence>
<keyword evidence="4" id="KW-0276">Fatty acid metabolism</keyword>
<keyword evidence="1" id="KW-0444">Lipid biosynthesis</keyword>
<reference evidence="9 10" key="1">
    <citation type="submission" date="2009-08" db="EMBL/GenBank/DDBJ databases">
        <title>The Genome Sequence of Spizellomyces punctatus strain DAOM BR117.</title>
        <authorList>
            <consortium name="The Broad Institute Genome Sequencing Platform"/>
            <person name="Russ C."/>
            <person name="Cuomo C."/>
            <person name="Shea T."/>
            <person name="Young S.K."/>
            <person name="Zeng Q."/>
            <person name="Koehrsen M."/>
            <person name="Haas B."/>
            <person name="Borodovsky M."/>
            <person name="Guigo R."/>
            <person name="Alvarado L."/>
            <person name="Berlin A."/>
            <person name="Bochicchio J."/>
            <person name="Borenstein D."/>
            <person name="Chapman S."/>
            <person name="Chen Z."/>
            <person name="Engels R."/>
            <person name="Freedman E."/>
            <person name="Gellesch M."/>
            <person name="Goldberg J."/>
            <person name="Griggs A."/>
            <person name="Gujja S."/>
            <person name="Heiman D."/>
            <person name="Hepburn T."/>
            <person name="Howarth C."/>
            <person name="Jen D."/>
            <person name="Larson L."/>
            <person name="Lewis B."/>
            <person name="Mehta T."/>
            <person name="Park D."/>
            <person name="Pearson M."/>
            <person name="Roberts A."/>
            <person name="Saif S."/>
            <person name="Shenoy N."/>
            <person name="Sisk P."/>
            <person name="Stolte C."/>
            <person name="Sykes S."/>
            <person name="Thomson T."/>
            <person name="Walk T."/>
            <person name="White J."/>
            <person name="Yandava C."/>
            <person name="Burger G."/>
            <person name="Gray M.W."/>
            <person name="Holland P.W.H."/>
            <person name="King N."/>
            <person name="Lang F.B.F."/>
            <person name="Roger A.J."/>
            <person name="Ruiz-Trillo I."/>
            <person name="Lander E."/>
            <person name="Nusbaum C."/>
        </authorList>
    </citation>
    <scope>NUCLEOTIDE SEQUENCE [LARGE SCALE GENOMIC DNA]</scope>
    <source>
        <strain evidence="9 10">DAOM BR117</strain>
    </source>
</reference>
<gene>
    <name evidence="9" type="ORF">SPPG_07891</name>
</gene>
<dbReference type="SUPFAM" id="SSF56214">
    <property type="entry name" value="4'-phosphopantetheinyl transferase"/>
    <property type="match status" value="1"/>
</dbReference>
<dbReference type="Proteomes" id="UP000053201">
    <property type="component" value="Unassembled WGS sequence"/>
</dbReference>
<dbReference type="VEuPathDB" id="FungiDB:SPPG_07891"/>
<evidence type="ECO:0000313" key="10">
    <source>
        <dbReference type="Proteomes" id="UP000053201"/>
    </source>
</evidence>
<keyword evidence="2 9" id="KW-0808">Transferase</keyword>
<dbReference type="Pfam" id="PF01648">
    <property type="entry name" value="ACPS"/>
    <property type="match status" value="1"/>
</dbReference>
<dbReference type="STRING" id="645134.A0A0L0H7L4"/>
<keyword evidence="3" id="KW-0479">Metal-binding</keyword>
<keyword evidence="7" id="KW-0275">Fatty acid biosynthesis</keyword>
<dbReference type="InterPro" id="IPR002582">
    <property type="entry name" value="ACPS"/>
</dbReference>
<evidence type="ECO:0000256" key="3">
    <source>
        <dbReference type="ARBA" id="ARBA00022723"/>
    </source>
</evidence>